<comment type="caution">
    <text evidence="1">The sequence shown here is derived from an EMBL/GenBank/DDBJ whole genome shotgun (WGS) entry which is preliminary data.</text>
</comment>
<sequence length="165" mass="17851">MSHAITALVLPDAHVPEVAAQWDLRAVPLNGNLTLFHVTHCYAAYWQAVQGVTGHFEVVPDRPPQLLFPTENVLLQTARELSGRPNPTFAILITEFYGGMGSQGAVVCINGGPIRATTDINDALRELGISAADGLDEFDTVGLGNHRSTPDYLDHYDDLCDELGV</sequence>
<evidence type="ECO:0000313" key="1">
    <source>
        <dbReference type="EMBL" id="GGK32680.1"/>
    </source>
</evidence>
<accession>A0A917V3U5</accession>
<reference evidence="1" key="1">
    <citation type="journal article" date="2014" name="Int. J. Syst. Evol. Microbiol.">
        <title>Complete genome sequence of Corynebacterium casei LMG S-19264T (=DSM 44701T), isolated from a smear-ripened cheese.</title>
        <authorList>
            <consortium name="US DOE Joint Genome Institute (JGI-PGF)"/>
            <person name="Walter F."/>
            <person name="Albersmeier A."/>
            <person name="Kalinowski J."/>
            <person name="Ruckert C."/>
        </authorList>
    </citation>
    <scope>NUCLEOTIDE SEQUENCE</scope>
    <source>
        <strain evidence="1">CGMCC 4.7278</strain>
    </source>
</reference>
<name>A0A917V3U5_9NOCA</name>
<proteinExistence type="predicted"/>
<dbReference type="RefSeq" id="WP_188826673.1">
    <property type="nucleotide sequence ID" value="NZ_BMMW01000001.1"/>
</dbReference>
<organism evidence="1 2">
    <name type="scientific">Nocardia camponoti</name>
    <dbReference type="NCBI Taxonomy" id="1616106"/>
    <lineage>
        <taxon>Bacteria</taxon>
        <taxon>Bacillati</taxon>
        <taxon>Actinomycetota</taxon>
        <taxon>Actinomycetes</taxon>
        <taxon>Mycobacteriales</taxon>
        <taxon>Nocardiaceae</taxon>
        <taxon>Nocardia</taxon>
    </lineage>
</organism>
<evidence type="ECO:0000313" key="2">
    <source>
        <dbReference type="Proteomes" id="UP000612956"/>
    </source>
</evidence>
<reference evidence="1" key="2">
    <citation type="submission" date="2020-09" db="EMBL/GenBank/DDBJ databases">
        <authorList>
            <person name="Sun Q."/>
            <person name="Zhou Y."/>
        </authorList>
    </citation>
    <scope>NUCLEOTIDE SEQUENCE</scope>
    <source>
        <strain evidence="1">CGMCC 4.7278</strain>
    </source>
</reference>
<keyword evidence="2" id="KW-1185">Reference proteome</keyword>
<protein>
    <submittedName>
        <fullName evidence="1">Uncharacterized protein</fullName>
    </submittedName>
</protein>
<dbReference type="AlphaFoldDB" id="A0A917V3U5"/>
<dbReference type="EMBL" id="BMMW01000001">
    <property type="protein sequence ID" value="GGK32680.1"/>
    <property type="molecule type" value="Genomic_DNA"/>
</dbReference>
<dbReference type="Proteomes" id="UP000612956">
    <property type="component" value="Unassembled WGS sequence"/>
</dbReference>
<gene>
    <name evidence="1" type="ORF">GCM10011591_00490</name>
</gene>